<dbReference type="SUPFAM" id="SSF53067">
    <property type="entry name" value="Actin-like ATPase domain"/>
    <property type="match status" value="1"/>
</dbReference>
<dbReference type="eggNOG" id="COG1940">
    <property type="taxonomic scope" value="Bacteria"/>
</dbReference>
<gene>
    <name evidence="3" type="ordered locus">Bcav_0176</name>
</gene>
<dbReference type="RefSeq" id="WP_012725221.1">
    <property type="nucleotide sequence ID" value="NC_012669.1"/>
</dbReference>
<dbReference type="Pfam" id="PF12802">
    <property type="entry name" value="MarR_2"/>
    <property type="match status" value="1"/>
</dbReference>
<dbReference type="HOGENOM" id="CLU_036604_13_3_11"/>
<dbReference type="InterPro" id="IPR049874">
    <property type="entry name" value="ROK_cs"/>
</dbReference>
<evidence type="ECO:0000313" key="3">
    <source>
        <dbReference type="EMBL" id="ACQ78441.1"/>
    </source>
</evidence>
<dbReference type="InterPro" id="IPR036390">
    <property type="entry name" value="WH_DNA-bd_sf"/>
</dbReference>
<dbReference type="STRING" id="471853.Bcav_0176"/>
<accession>C5BVK1</accession>
<evidence type="ECO:0000259" key="2">
    <source>
        <dbReference type="Pfam" id="PF12802"/>
    </source>
</evidence>
<dbReference type="Gene3D" id="1.10.10.10">
    <property type="entry name" value="Winged helix-like DNA-binding domain superfamily/Winged helix DNA-binding domain"/>
    <property type="match status" value="1"/>
</dbReference>
<protein>
    <submittedName>
        <fullName evidence="3">ROK family protein</fullName>
    </submittedName>
</protein>
<dbReference type="Pfam" id="PF00480">
    <property type="entry name" value="ROK"/>
    <property type="match status" value="1"/>
</dbReference>
<dbReference type="KEGG" id="bcv:Bcav_0176"/>
<keyword evidence="4" id="KW-1185">Reference proteome</keyword>
<dbReference type="PROSITE" id="PS01125">
    <property type="entry name" value="ROK"/>
    <property type="match status" value="1"/>
</dbReference>
<dbReference type="InterPro" id="IPR036388">
    <property type="entry name" value="WH-like_DNA-bd_sf"/>
</dbReference>
<sequence length="379" mass="38893">MPQGLQHTAPPRAGHEARILDHLRRRGRASRGEIATALGLSRATVSTVTGQLVRTGTLVVAPATESGRLGRRPEVLSLDPSSGLVLGLDFGHTHVTVVATDASHTVVGSGTRRFPATTSWTRRREIAVGMATHVLATTDRPESLAAVGIGVAGSIAGRPAVLEAIEATFADAFAVPVRTDNNARLAGLAEWLWGAAQGATDVMYLRLSHGVGGALVIDGRMRRGPRASGGEFGHVCVDPAGPACRCTNRGCLERYVGLDAVLAEAGADDVGALLAALDRGDDRAVATLGTASDRIGLVLGNVATVLDTPRVVLGGELAALGDHLVVGVRRAMSRHVLPDKADALDVRPAALGARAGALGGVALVLQDTSIPLPGAPRPA</sequence>
<reference evidence="3 4" key="1">
    <citation type="journal article" date="2009" name="Stand. Genomic Sci.">
        <title>Complete genome sequence of Beutenbergia cavernae type strain (HKI 0122).</title>
        <authorList>
            <person name="Land M."/>
            <person name="Pukall R."/>
            <person name="Abt B."/>
            <person name="Goker M."/>
            <person name="Rohde M."/>
            <person name="Glavina Del Rio T."/>
            <person name="Tice H."/>
            <person name="Copeland A."/>
            <person name="Cheng J.F."/>
            <person name="Lucas S."/>
            <person name="Chen F."/>
            <person name="Nolan M."/>
            <person name="Bruce D."/>
            <person name="Goodwin L."/>
            <person name="Pitluck S."/>
            <person name="Ivanova N."/>
            <person name="Mavromatis K."/>
            <person name="Ovchinnikova G."/>
            <person name="Pati A."/>
            <person name="Chen A."/>
            <person name="Palaniappan K."/>
            <person name="Hauser L."/>
            <person name="Chang Y.J."/>
            <person name="Jefferies C.C."/>
            <person name="Saunders E."/>
            <person name="Brettin T."/>
            <person name="Detter J.C."/>
            <person name="Han C."/>
            <person name="Chain P."/>
            <person name="Bristow J."/>
            <person name="Eisen J.A."/>
            <person name="Markowitz V."/>
            <person name="Hugenholtz P."/>
            <person name="Kyrpides N.C."/>
            <person name="Klenk H.P."/>
            <person name="Lapidus A."/>
        </authorList>
    </citation>
    <scope>NUCLEOTIDE SEQUENCE [LARGE SCALE GENOMIC DNA]</scope>
    <source>
        <strain evidence="4">ATCC BAA-8 / DSM 12333 / NBRC 16432</strain>
    </source>
</reference>
<proteinExistence type="inferred from homology"/>
<evidence type="ECO:0000313" key="4">
    <source>
        <dbReference type="Proteomes" id="UP000007962"/>
    </source>
</evidence>
<dbReference type="PANTHER" id="PTHR18964">
    <property type="entry name" value="ROK (REPRESSOR, ORF, KINASE) FAMILY"/>
    <property type="match status" value="1"/>
</dbReference>
<evidence type="ECO:0000256" key="1">
    <source>
        <dbReference type="ARBA" id="ARBA00006479"/>
    </source>
</evidence>
<feature type="domain" description="HTH marR-type" evidence="2">
    <location>
        <begin position="15"/>
        <end position="68"/>
    </location>
</feature>
<dbReference type="InterPro" id="IPR000600">
    <property type="entry name" value="ROK"/>
</dbReference>
<dbReference type="InterPro" id="IPR000835">
    <property type="entry name" value="HTH_MarR-typ"/>
</dbReference>
<name>C5BVK1_BEUC1</name>
<dbReference type="Gene3D" id="3.30.420.40">
    <property type="match status" value="2"/>
</dbReference>
<organism evidence="3 4">
    <name type="scientific">Beutenbergia cavernae (strain ATCC BAA-8 / DSM 12333 / CCUG 43141 / JCM 11478 / NBRC 16432 / NCIMB 13614 / HKI 0122)</name>
    <dbReference type="NCBI Taxonomy" id="471853"/>
    <lineage>
        <taxon>Bacteria</taxon>
        <taxon>Bacillati</taxon>
        <taxon>Actinomycetota</taxon>
        <taxon>Actinomycetes</taxon>
        <taxon>Micrococcales</taxon>
        <taxon>Beutenbergiaceae</taxon>
        <taxon>Beutenbergia</taxon>
    </lineage>
</organism>
<dbReference type="AlphaFoldDB" id="C5BVK1"/>
<comment type="similarity">
    <text evidence="1">Belongs to the ROK (NagC/XylR) family.</text>
</comment>
<dbReference type="Proteomes" id="UP000007962">
    <property type="component" value="Chromosome"/>
</dbReference>
<dbReference type="InterPro" id="IPR043129">
    <property type="entry name" value="ATPase_NBD"/>
</dbReference>
<dbReference type="EMBL" id="CP001618">
    <property type="protein sequence ID" value="ACQ78441.1"/>
    <property type="molecule type" value="Genomic_DNA"/>
</dbReference>
<dbReference type="PANTHER" id="PTHR18964:SF149">
    <property type="entry name" value="BIFUNCTIONAL UDP-N-ACETYLGLUCOSAMINE 2-EPIMERASE_N-ACETYLMANNOSAMINE KINASE"/>
    <property type="match status" value="1"/>
</dbReference>
<dbReference type="eggNOG" id="COG1846">
    <property type="taxonomic scope" value="Bacteria"/>
</dbReference>
<dbReference type="SUPFAM" id="SSF46785">
    <property type="entry name" value="Winged helix' DNA-binding domain"/>
    <property type="match status" value="1"/>
</dbReference>